<organism evidence="1 2">
    <name type="scientific">Providencia rettgeri</name>
    <dbReference type="NCBI Taxonomy" id="587"/>
    <lineage>
        <taxon>Bacteria</taxon>
        <taxon>Pseudomonadati</taxon>
        <taxon>Pseudomonadota</taxon>
        <taxon>Gammaproteobacteria</taxon>
        <taxon>Enterobacterales</taxon>
        <taxon>Morganellaceae</taxon>
        <taxon>Providencia</taxon>
    </lineage>
</organism>
<name>A0A379FQ88_PRORE</name>
<dbReference type="AlphaFoldDB" id="A0A379FQ88"/>
<evidence type="ECO:0000313" key="2">
    <source>
        <dbReference type="Proteomes" id="UP000254208"/>
    </source>
</evidence>
<reference evidence="1 2" key="1">
    <citation type="submission" date="2018-06" db="EMBL/GenBank/DDBJ databases">
        <authorList>
            <consortium name="Pathogen Informatics"/>
            <person name="Doyle S."/>
        </authorList>
    </citation>
    <scope>NUCLEOTIDE SEQUENCE [LARGE SCALE GENOMIC DNA]</scope>
    <source>
        <strain evidence="1 2">NCTC11801</strain>
    </source>
</reference>
<dbReference type="Proteomes" id="UP000254208">
    <property type="component" value="Unassembled WGS sequence"/>
</dbReference>
<sequence length="49" mass="5964">MDYYGLFPQFKINRPLNESEFSGKLEQKIRVNIDTKQLMPDLKSYYYKL</sequence>
<evidence type="ECO:0000313" key="1">
    <source>
        <dbReference type="EMBL" id="SUC30802.1"/>
    </source>
</evidence>
<dbReference type="EMBL" id="UGTZ01000001">
    <property type="protein sequence ID" value="SUC30802.1"/>
    <property type="molecule type" value="Genomic_DNA"/>
</dbReference>
<protein>
    <submittedName>
        <fullName evidence="1">Uncharacterized protein</fullName>
    </submittedName>
</protein>
<accession>A0A379FQ88</accession>
<proteinExistence type="predicted"/>
<gene>
    <name evidence="1" type="ORF">NCTC11801_01742</name>
</gene>